<feature type="transmembrane region" description="Helical" evidence="2">
    <location>
        <begin position="76"/>
        <end position="97"/>
    </location>
</feature>
<dbReference type="InterPro" id="IPR052173">
    <property type="entry name" value="Beta-lactam_resp_regulator"/>
</dbReference>
<organism evidence="4 5">
    <name type="scientific">Candidatus Intestinimonas pullistercoris</name>
    <dbReference type="NCBI Taxonomy" id="2838623"/>
    <lineage>
        <taxon>Bacteria</taxon>
        <taxon>Bacillati</taxon>
        <taxon>Bacillota</taxon>
        <taxon>Clostridia</taxon>
        <taxon>Eubacteriales</taxon>
        <taxon>Intestinimonas</taxon>
    </lineage>
</organism>
<dbReference type="EMBL" id="DWWJ01000080">
    <property type="protein sequence ID" value="HJC40748.1"/>
    <property type="molecule type" value="Genomic_DNA"/>
</dbReference>
<feature type="non-terminal residue" evidence="4">
    <location>
        <position position="1"/>
    </location>
</feature>
<accession>A0A9D2P0A7</accession>
<proteinExistence type="predicted"/>
<comment type="caution">
    <text evidence="4">The sequence shown here is derived from an EMBL/GenBank/DDBJ whole genome shotgun (WGS) entry which is preliminary data.</text>
</comment>
<evidence type="ECO:0000256" key="1">
    <source>
        <dbReference type="SAM" id="MobiDB-lite"/>
    </source>
</evidence>
<name>A0A9D2P0A7_9FIRM</name>
<reference evidence="4" key="1">
    <citation type="journal article" date="2021" name="PeerJ">
        <title>Extensive microbial diversity within the chicken gut microbiome revealed by metagenomics and culture.</title>
        <authorList>
            <person name="Gilroy R."/>
            <person name="Ravi A."/>
            <person name="Getino M."/>
            <person name="Pursley I."/>
            <person name="Horton D.L."/>
            <person name="Alikhan N.F."/>
            <person name="Baker D."/>
            <person name="Gharbi K."/>
            <person name="Hall N."/>
            <person name="Watson M."/>
            <person name="Adriaenssens E.M."/>
            <person name="Foster-Nyarko E."/>
            <person name="Jarju S."/>
            <person name="Secka A."/>
            <person name="Antonio M."/>
            <person name="Oren A."/>
            <person name="Chaudhuri R.R."/>
            <person name="La Ragione R."/>
            <person name="Hildebrand F."/>
            <person name="Pallen M.J."/>
        </authorList>
    </citation>
    <scope>NUCLEOTIDE SEQUENCE</scope>
    <source>
        <strain evidence="4">CHK186-1790</strain>
    </source>
</reference>
<feature type="compositionally biased region" description="Polar residues" evidence="1">
    <location>
        <begin position="11"/>
        <end position="24"/>
    </location>
</feature>
<feature type="compositionally biased region" description="Low complexity" evidence="1">
    <location>
        <begin position="36"/>
        <end position="51"/>
    </location>
</feature>
<sequence>VRIPVPAPTADQLSTPAPVSTAVQTPAEAPALVLDPPMAEAAPAPEGPEAGTASQTGNSEPSPAGSPAGRGPALDLPLALTIVWGLGTAACLGRYILGYRRFSRLVRQGEREPSPAAREVHRRLDPAERTALVVSPGASGPLLLGVLRPTVVLPEGVEDPGRLEDILRHELTHARRHDLLYKWFAAAVTSLHWFNPLMLLVRREISRTCELACDEAVVRGLDPALRRRYGETLLSLAAEPPRGLGVLATTLCEEKEQLRERLVGIVKPCKRGPAAAILSAALVLLLGSCALVSGTETASPAPTDSPAPAGLLEEAELYEIGDGLTLAIPADLAENVLVLEPGEGGSGFPSVYEKQSYIDSMADSGGPAGFLFTIVRYDQVQYEQEFLAANGGSGGLDFFARDGEWYYGWATATDVQFYRHGDGTVDTQSQDWQEWEAVYGRMDDIRADFVARNGLEPYDDEEVFGRAFFWEGEHRYFQVWTQGYDLSLTLLLSQPATQGESGIWCVEAAFDNNYGGWQFCFPQTDVPLAEYYQDLQTQADGGHRPGLLDPEQVVQDWYLSEYGYLSVRPELQPLEGSPAGNLWGTLVPVLSQVETLETLGYLNGAEVRPMAWDPETFASSIRSRLYPLVWVQAQAPDTLEGEAVRCTAPGGDSLLFLEEGDLLRVVRDGAESWYRPAYDYQRRAYDRAYELCRETAAQASGLTQEDVAAGEEAVRAWLASQSWSGAALEGELVYDPVWAREQAEVYLEQGSGQGSGLGLENVLALSGDLTDGSTWMFLLVREGPDQPWRVADSGPHGRLLAGG</sequence>
<feature type="region of interest" description="Disordered" evidence="1">
    <location>
        <begin position="1"/>
        <end position="70"/>
    </location>
</feature>
<dbReference type="Pfam" id="PF05569">
    <property type="entry name" value="Peptidase_M56"/>
    <property type="match status" value="1"/>
</dbReference>
<evidence type="ECO:0000313" key="4">
    <source>
        <dbReference type="EMBL" id="HJC40748.1"/>
    </source>
</evidence>
<evidence type="ECO:0000256" key="2">
    <source>
        <dbReference type="SAM" id="Phobius"/>
    </source>
</evidence>
<keyword evidence="2" id="KW-0812">Transmembrane</keyword>
<dbReference type="AlphaFoldDB" id="A0A9D2P0A7"/>
<dbReference type="Proteomes" id="UP000823882">
    <property type="component" value="Unassembled WGS sequence"/>
</dbReference>
<reference evidence="4" key="2">
    <citation type="submission" date="2021-04" db="EMBL/GenBank/DDBJ databases">
        <authorList>
            <person name="Gilroy R."/>
        </authorList>
    </citation>
    <scope>NUCLEOTIDE SEQUENCE</scope>
    <source>
        <strain evidence="4">CHK186-1790</strain>
    </source>
</reference>
<dbReference type="CDD" id="cd07341">
    <property type="entry name" value="M56_BlaR1_MecR1_like"/>
    <property type="match status" value="1"/>
</dbReference>
<dbReference type="PANTHER" id="PTHR34978:SF3">
    <property type="entry name" value="SLR0241 PROTEIN"/>
    <property type="match status" value="1"/>
</dbReference>
<feature type="compositionally biased region" description="Low complexity" evidence="1">
    <location>
        <begin position="59"/>
        <end position="70"/>
    </location>
</feature>
<dbReference type="PANTHER" id="PTHR34978">
    <property type="entry name" value="POSSIBLE SENSOR-TRANSDUCER PROTEIN BLAR"/>
    <property type="match status" value="1"/>
</dbReference>
<protein>
    <submittedName>
        <fullName evidence="4">M56 family metallopeptidase</fullName>
    </submittedName>
</protein>
<keyword evidence="2" id="KW-1133">Transmembrane helix</keyword>
<keyword evidence="2" id="KW-0472">Membrane</keyword>
<feature type="domain" description="Peptidase M56" evidence="3">
    <location>
        <begin position="52"/>
        <end position="263"/>
    </location>
</feature>
<gene>
    <name evidence="4" type="ORF">H9701_04265</name>
</gene>
<evidence type="ECO:0000259" key="3">
    <source>
        <dbReference type="Pfam" id="PF05569"/>
    </source>
</evidence>
<evidence type="ECO:0000313" key="5">
    <source>
        <dbReference type="Proteomes" id="UP000823882"/>
    </source>
</evidence>
<dbReference type="InterPro" id="IPR008756">
    <property type="entry name" value="Peptidase_M56"/>
</dbReference>